<feature type="compositionally biased region" description="Polar residues" evidence="1">
    <location>
        <begin position="338"/>
        <end position="350"/>
    </location>
</feature>
<gene>
    <name evidence="2" type="ORF">QYF49_24450</name>
</gene>
<dbReference type="Proteomes" id="UP001168694">
    <property type="component" value="Unassembled WGS sequence"/>
</dbReference>
<accession>A0ABT8EE50</accession>
<dbReference type="Gene3D" id="2.170.120.30">
    <property type="match status" value="2"/>
</dbReference>
<name>A0ABT8EE50_9BACL</name>
<dbReference type="Gene3D" id="2.170.120.40">
    <property type="entry name" value="YbbR-like domain"/>
    <property type="match status" value="2"/>
</dbReference>
<dbReference type="PANTHER" id="PTHR37804:SF1">
    <property type="entry name" value="CDAA REGULATORY PROTEIN CDAR"/>
    <property type="match status" value="1"/>
</dbReference>
<dbReference type="RefSeq" id="WP_290402196.1">
    <property type="nucleotide sequence ID" value="NZ_JAUHLN010000011.1"/>
</dbReference>
<feature type="compositionally biased region" description="Low complexity" evidence="1">
    <location>
        <begin position="414"/>
        <end position="445"/>
    </location>
</feature>
<keyword evidence="3" id="KW-1185">Reference proteome</keyword>
<proteinExistence type="predicted"/>
<evidence type="ECO:0000256" key="1">
    <source>
        <dbReference type="SAM" id="MobiDB-lite"/>
    </source>
</evidence>
<sequence>MDKLLKSNWFVKIIAFLLALMLYTVLSMETQEQSDRQSLFNSVSKTSETVSGVAITPYFDENKYVLTDLPRSVDVKLTGSSNLMTKALKVDRRMEVYIDLTKMGPGTKKVPVKIRNVPENLKAVPLPREVEVTLHRKQTKQIPILVDIKNKNKLPEGYETGKLSYSPRSVYVTGPEDYIGDIASVRASVDVSNAKDKLESRLPLRAYDSQGNLLDVLIDPKSVNVTVPISKPSKTVPLTLDEKGSLPDGLTLAGITMNPQEVTLTGPSSALDKVSEVSGVNVDLDKIKEDSTIDVDVPLPEGTESVNPKQVQVKVDVENDIKTKTFKDIPIDMRGDTPEQQASFISPPNGTMDVTITGSKKAVDALAASDISAYVDVSNLESGEHTVSIKVSNSKNLQMKKEFTTAKIKIEAIQSSTDSDQQTDQSTSESGDNNGDSGNEGNTTGKPNDNQAFTQSKAEGKTESITEGEN</sequence>
<reference evidence="2" key="1">
    <citation type="submission" date="2023-06" db="EMBL/GenBank/DDBJ databases">
        <title>Draft Genome Sequences of Representative Paenibacillus Polymyxa, Bacillus cereus, Fictibacillus sp., and Brevibacillus agri Strains Isolated from Amazonian Dark Earth.</title>
        <authorList>
            <person name="Pellegrinetti T.A."/>
            <person name="Cunha I.C.M."/>
            <person name="Chaves M.G."/>
            <person name="Freitas A.S."/>
            <person name="Silva A.V.R."/>
            <person name="Tsai S.M."/>
            <person name="Mendes L.W."/>
        </authorList>
    </citation>
    <scope>NUCLEOTIDE SEQUENCE</scope>
    <source>
        <strain evidence="2">CENA-BCM004</strain>
    </source>
</reference>
<dbReference type="Pfam" id="PF07949">
    <property type="entry name" value="YbbR"/>
    <property type="match status" value="4"/>
</dbReference>
<organism evidence="2 3">
    <name type="scientific">Fictibacillus terranigra</name>
    <dbReference type="NCBI Taxonomy" id="3058424"/>
    <lineage>
        <taxon>Bacteria</taxon>
        <taxon>Bacillati</taxon>
        <taxon>Bacillota</taxon>
        <taxon>Bacilli</taxon>
        <taxon>Bacillales</taxon>
        <taxon>Fictibacillaceae</taxon>
        <taxon>Fictibacillus</taxon>
    </lineage>
</organism>
<feature type="compositionally biased region" description="Polar residues" evidence="1">
    <location>
        <begin position="446"/>
        <end position="457"/>
    </location>
</feature>
<evidence type="ECO:0000313" key="2">
    <source>
        <dbReference type="EMBL" id="MDN4076087.1"/>
    </source>
</evidence>
<feature type="region of interest" description="Disordered" evidence="1">
    <location>
        <begin position="414"/>
        <end position="470"/>
    </location>
</feature>
<dbReference type="InterPro" id="IPR053154">
    <property type="entry name" value="c-di-AMP_regulator"/>
</dbReference>
<evidence type="ECO:0000313" key="3">
    <source>
        <dbReference type="Proteomes" id="UP001168694"/>
    </source>
</evidence>
<dbReference type="InterPro" id="IPR012505">
    <property type="entry name" value="YbbR"/>
</dbReference>
<protein>
    <submittedName>
        <fullName evidence="2">CdaR family protein</fullName>
    </submittedName>
</protein>
<comment type="caution">
    <text evidence="2">The sequence shown here is derived from an EMBL/GenBank/DDBJ whole genome shotgun (WGS) entry which is preliminary data.</text>
</comment>
<dbReference type="EMBL" id="JAUHLN010000011">
    <property type="protein sequence ID" value="MDN4076087.1"/>
    <property type="molecule type" value="Genomic_DNA"/>
</dbReference>
<dbReference type="PANTHER" id="PTHR37804">
    <property type="entry name" value="CDAA REGULATORY PROTEIN CDAR"/>
    <property type="match status" value="1"/>
</dbReference>
<feature type="region of interest" description="Disordered" evidence="1">
    <location>
        <begin position="331"/>
        <end position="350"/>
    </location>
</feature>